<dbReference type="GO" id="GO:0032529">
    <property type="term" value="P:follicle cell microvillus organization"/>
    <property type="evidence" value="ECO:0007669"/>
    <property type="project" value="EnsemblMetazoa"/>
</dbReference>
<reference evidence="3 4" key="1">
    <citation type="journal article" date="2007" name="Nature">
        <title>Evolution of genes and genomes on the Drosophila phylogeny.</title>
        <authorList>
            <consortium name="Drosophila 12 Genomes Consortium"/>
            <person name="Clark A.G."/>
            <person name="Eisen M.B."/>
            <person name="Smith D.R."/>
            <person name="Bergman C.M."/>
            <person name="Oliver B."/>
            <person name="Markow T.A."/>
            <person name="Kaufman T.C."/>
            <person name="Kellis M."/>
            <person name="Gelbart W."/>
            <person name="Iyer V.N."/>
            <person name="Pollard D.A."/>
            <person name="Sackton T.B."/>
            <person name="Larracuente A.M."/>
            <person name="Singh N.D."/>
            <person name="Abad J.P."/>
            <person name="Abt D.N."/>
            <person name="Adryan B."/>
            <person name="Aguade M."/>
            <person name="Akashi H."/>
            <person name="Anderson W.W."/>
            <person name="Aquadro C.F."/>
            <person name="Ardell D.H."/>
            <person name="Arguello R."/>
            <person name="Artieri C.G."/>
            <person name="Barbash D.A."/>
            <person name="Barker D."/>
            <person name="Barsanti P."/>
            <person name="Batterham P."/>
            <person name="Batzoglou S."/>
            <person name="Begun D."/>
            <person name="Bhutkar A."/>
            <person name="Blanco E."/>
            <person name="Bosak S.A."/>
            <person name="Bradley R.K."/>
            <person name="Brand A.D."/>
            <person name="Brent M.R."/>
            <person name="Brooks A.N."/>
            <person name="Brown R.H."/>
            <person name="Butlin R.K."/>
            <person name="Caggese C."/>
            <person name="Calvi B.R."/>
            <person name="Bernardo de Carvalho A."/>
            <person name="Caspi A."/>
            <person name="Castrezana S."/>
            <person name="Celniker S.E."/>
            <person name="Chang J.L."/>
            <person name="Chapple C."/>
            <person name="Chatterji S."/>
            <person name="Chinwalla A."/>
            <person name="Civetta A."/>
            <person name="Clifton S.W."/>
            <person name="Comeron J.M."/>
            <person name="Costello J.C."/>
            <person name="Coyne J.A."/>
            <person name="Daub J."/>
            <person name="David R.G."/>
            <person name="Delcher A.L."/>
            <person name="Delehaunty K."/>
            <person name="Do C.B."/>
            <person name="Ebling H."/>
            <person name="Edwards K."/>
            <person name="Eickbush T."/>
            <person name="Evans J.D."/>
            <person name="Filipski A."/>
            <person name="Findeiss S."/>
            <person name="Freyhult E."/>
            <person name="Fulton L."/>
            <person name="Fulton R."/>
            <person name="Garcia A.C."/>
            <person name="Gardiner A."/>
            <person name="Garfield D.A."/>
            <person name="Garvin B.E."/>
            <person name="Gibson G."/>
            <person name="Gilbert D."/>
            <person name="Gnerre S."/>
            <person name="Godfrey J."/>
            <person name="Good R."/>
            <person name="Gotea V."/>
            <person name="Gravely B."/>
            <person name="Greenberg A.J."/>
            <person name="Griffiths-Jones S."/>
            <person name="Gross S."/>
            <person name="Guigo R."/>
            <person name="Gustafson E.A."/>
            <person name="Haerty W."/>
            <person name="Hahn M.W."/>
            <person name="Halligan D.L."/>
            <person name="Halpern A.L."/>
            <person name="Halter G.M."/>
            <person name="Han M.V."/>
            <person name="Heger A."/>
            <person name="Hillier L."/>
            <person name="Hinrichs A.S."/>
            <person name="Holmes I."/>
            <person name="Hoskins R.A."/>
            <person name="Hubisz M.J."/>
            <person name="Hultmark D."/>
            <person name="Huntley M.A."/>
            <person name="Jaffe D.B."/>
            <person name="Jagadeeshan S."/>
            <person name="Jeck W.R."/>
            <person name="Johnson J."/>
            <person name="Jones C.D."/>
            <person name="Jordan W.C."/>
            <person name="Karpen G.H."/>
            <person name="Kataoka E."/>
            <person name="Keightley P.D."/>
            <person name="Kheradpour P."/>
            <person name="Kirkness E.F."/>
            <person name="Koerich L.B."/>
            <person name="Kristiansen K."/>
            <person name="Kudrna D."/>
            <person name="Kulathinal R.J."/>
            <person name="Kumar S."/>
            <person name="Kwok R."/>
            <person name="Lander E."/>
            <person name="Langley C.H."/>
            <person name="Lapoint R."/>
            <person name="Lazzaro B.P."/>
            <person name="Lee S.J."/>
            <person name="Levesque L."/>
            <person name="Li R."/>
            <person name="Lin C.F."/>
            <person name="Lin M.F."/>
            <person name="Lindblad-Toh K."/>
            <person name="Llopart A."/>
            <person name="Long M."/>
            <person name="Low L."/>
            <person name="Lozovsky E."/>
            <person name="Lu J."/>
            <person name="Luo M."/>
            <person name="Machado C.A."/>
            <person name="Makalowski W."/>
            <person name="Marzo M."/>
            <person name="Matsuda M."/>
            <person name="Matzkin L."/>
            <person name="McAllister B."/>
            <person name="McBride C.S."/>
            <person name="McKernan B."/>
            <person name="McKernan K."/>
            <person name="Mendez-Lago M."/>
            <person name="Minx P."/>
            <person name="Mollenhauer M.U."/>
            <person name="Montooth K."/>
            <person name="Mount S.M."/>
            <person name="Mu X."/>
            <person name="Myers E."/>
            <person name="Negre B."/>
            <person name="Newfeld S."/>
            <person name="Nielsen R."/>
            <person name="Noor M.A."/>
            <person name="O'Grady P."/>
            <person name="Pachter L."/>
            <person name="Papaceit M."/>
            <person name="Parisi M.J."/>
            <person name="Parisi M."/>
            <person name="Parts L."/>
            <person name="Pedersen J.S."/>
            <person name="Pesole G."/>
            <person name="Phillippy A.M."/>
            <person name="Ponting C.P."/>
            <person name="Pop M."/>
            <person name="Porcelli D."/>
            <person name="Powell J.R."/>
            <person name="Prohaska S."/>
            <person name="Pruitt K."/>
            <person name="Puig M."/>
            <person name="Quesneville H."/>
            <person name="Ram K.R."/>
            <person name="Rand D."/>
            <person name="Rasmussen M.D."/>
            <person name="Reed L.K."/>
            <person name="Reenan R."/>
            <person name="Reily A."/>
            <person name="Remington K.A."/>
            <person name="Rieger T.T."/>
            <person name="Ritchie M.G."/>
            <person name="Robin C."/>
            <person name="Rogers Y.H."/>
            <person name="Rohde C."/>
            <person name="Rozas J."/>
            <person name="Rubenfield M.J."/>
            <person name="Ruiz A."/>
            <person name="Russo S."/>
            <person name="Salzberg S.L."/>
            <person name="Sanchez-Gracia A."/>
            <person name="Saranga D.J."/>
            <person name="Sato H."/>
            <person name="Schaeffer S.W."/>
            <person name="Schatz M.C."/>
            <person name="Schlenke T."/>
            <person name="Schwartz R."/>
            <person name="Segarra C."/>
            <person name="Singh R.S."/>
            <person name="Sirot L."/>
            <person name="Sirota M."/>
            <person name="Sisneros N.B."/>
            <person name="Smith C.D."/>
            <person name="Smith T.F."/>
            <person name="Spieth J."/>
            <person name="Stage D.E."/>
            <person name="Stark A."/>
            <person name="Stephan W."/>
            <person name="Strausberg R.L."/>
            <person name="Strempel S."/>
            <person name="Sturgill D."/>
            <person name="Sutton G."/>
            <person name="Sutton G.G."/>
            <person name="Tao W."/>
            <person name="Teichmann S."/>
            <person name="Tobari Y.N."/>
            <person name="Tomimura Y."/>
            <person name="Tsolas J.M."/>
            <person name="Valente V.L."/>
            <person name="Venter E."/>
            <person name="Venter J.C."/>
            <person name="Vicario S."/>
            <person name="Vieira F.G."/>
            <person name="Vilella A.J."/>
            <person name="Villasante A."/>
            <person name="Walenz B."/>
            <person name="Wang J."/>
            <person name="Wasserman M."/>
            <person name="Watts T."/>
            <person name="Wilson D."/>
            <person name="Wilson R.K."/>
            <person name="Wing R.A."/>
            <person name="Wolfner M.F."/>
            <person name="Wong A."/>
            <person name="Wong G.K."/>
            <person name="Wu C.I."/>
            <person name="Wu G."/>
            <person name="Yamamoto D."/>
            <person name="Yang H.P."/>
            <person name="Yang S.P."/>
            <person name="Yorke J.A."/>
            <person name="Yoshida K."/>
            <person name="Zdobnov E."/>
            <person name="Zhang P."/>
            <person name="Zhang Y."/>
            <person name="Zimin A.V."/>
            <person name="Baldwin J."/>
            <person name="Abdouelleil A."/>
            <person name="Abdulkadir J."/>
            <person name="Abebe A."/>
            <person name="Abera B."/>
            <person name="Abreu J."/>
            <person name="Acer S.C."/>
            <person name="Aftuck L."/>
            <person name="Alexander A."/>
            <person name="An P."/>
            <person name="Anderson E."/>
            <person name="Anderson S."/>
            <person name="Arachi H."/>
            <person name="Azer M."/>
            <person name="Bachantsang P."/>
            <person name="Barry A."/>
            <person name="Bayul T."/>
            <person name="Berlin A."/>
            <person name="Bessette D."/>
            <person name="Bloom T."/>
            <person name="Blye J."/>
            <person name="Boguslavskiy L."/>
            <person name="Bonnet C."/>
            <person name="Boukhgalter B."/>
            <person name="Bourzgui I."/>
            <person name="Brown A."/>
            <person name="Cahill P."/>
            <person name="Channer S."/>
            <person name="Cheshatsang Y."/>
            <person name="Chuda L."/>
            <person name="Citroen M."/>
            <person name="Collymore A."/>
            <person name="Cooke P."/>
            <person name="Costello M."/>
            <person name="D'Aco K."/>
            <person name="Daza R."/>
            <person name="De Haan G."/>
            <person name="DeGray S."/>
            <person name="DeMaso C."/>
            <person name="Dhargay N."/>
            <person name="Dooley K."/>
            <person name="Dooley E."/>
            <person name="Doricent M."/>
            <person name="Dorje P."/>
            <person name="Dorjee K."/>
            <person name="Dupes A."/>
            <person name="Elong R."/>
            <person name="Falk J."/>
            <person name="Farina A."/>
            <person name="Faro S."/>
            <person name="Ferguson D."/>
            <person name="Fisher S."/>
            <person name="Foley C.D."/>
            <person name="Franke A."/>
            <person name="Friedrich D."/>
            <person name="Gadbois L."/>
            <person name="Gearin G."/>
            <person name="Gearin C.R."/>
            <person name="Giannoukos G."/>
            <person name="Goode T."/>
            <person name="Graham J."/>
            <person name="Grandbois E."/>
            <person name="Grewal S."/>
            <person name="Gyaltsen K."/>
            <person name="Hafez N."/>
            <person name="Hagos B."/>
            <person name="Hall J."/>
            <person name="Henson C."/>
            <person name="Hollinger A."/>
            <person name="Honan T."/>
            <person name="Huard M.D."/>
            <person name="Hughes L."/>
            <person name="Hurhula B."/>
            <person name="Husby M.E."/>
            <person name="Kamat A."/>
            <person name="Kanga B."/>
            <person name="Kashin S."/>
            <person name="Khazanovich D."/>
            <person name="Kisner P."/>
            <person name="Lance K."/>
            <person name="Lara M."/>
            <person name="Lee W."/>
            <person name="Lennon N."/>
            <person name="Letendre F."/>
            <person name="LeVine R."/>
            <person name="Lipovsky A."/>
            <person name="Liu X."/>
            <person name="Liu J."/>
            <person name="Liu S."/>
            <person name="Lokyitsang T."/>
            <person name="Lokyitsang Y."/>
            <person name="Lubonja R."/>
            <person name="Lui A."/>
            <person name="MacDonald P."/>
            <person name="Magnisalis V."/>
            <person name="Maru K."/>
            <person name="Matthews C."/>
            <person name="McCusker W."/>
            <person name="McDonough S."/>
            <person name="Mehta T."/>
            <person name="Meldrim J."/>
            <person name="Meneus L."/>
            <person name="Mihai O."/>
            <person name="Mihalev A."/>
            <person name="Mihova T."/>
            <person name="Mittelman R."/>
            <person name="Mlenga V."/>
            <person name="Montmayeur A."/>
            <person name="Mulrain L."/>
            <person name="Navidi A."/>
            <person name="Naylor J."/>
            <person name="Negash T."/>
            <person name="Nguyen T."/>
            <person name="Nguyen N."/>
            <person name="Nicol R."/>
            <person name="Norbu C."/>
            <person name="Norbu N."/>
            <person name="Novod N."/>
            <person name="O'Neill B."/>
            <person name="Osman S."/>
            <person name="Markiewicz E."/>
            <person name="Oyono O.L."/>
            <person name="Patti C."/>
            <person name="Phunkhang P."/>
            <person name="Pierre F."/>
            <person name="Priest M."/>
            <person name="Raghuraman S."/>
            <person name="Rege F."/>
            <person name="Reyes R."/>
            <person name="Rise C."/>
            <person name="Rogov P."/>
            <person name="Ross K."/>
            <person name="Ryan E."/>
            <person name="Settipalli S."/>
            <person name="Shea T."/>
            <person name="Sherpa N."/>
            <person name="Shi L."/>
            <person name="Shih D."/>
            <person name="Sparrow T."/>
            <person name="Spaulding J."/>
            <person name="Stalker J."/>
            <person name="Stange-Thomann N."/>
            <person name="Stavropoulos S."/>
            <person name="Stone C."/>
            <person name="Strader C."/>
            <person name="Tesfaye S."/>
            <person name="Thomson T."/>
            <person name="Thoulutsang Y."/>
            <person name="Thoulutsang D."/>
            <person name="Topham K."/>
            <person name="Topping I."/>
            <person name="Tsamla T."/>
            <person name="Vassiliev H."/>
            <person name="Vo A."/>
            <person name="Wangchuk T."/>
            <person name="Wangdi T."/>
            <person name="Weiand M."/>
            <person name="Wilkinson J."/>
            <person name="Wilson A."/>
            <person name="Yadav S."/>
            <person name="Young G."/>
            <person name="Yu Q."/>
            <person name="Zembek L."/>
            <person name="Zhong D."/>
            <person name="Zimmer A."/>
            <person name="Zwirko Z."/>
            <person name="Jaffe D.B."/>
            <person name="Alvarez P."/>
            <person name="Brockman W."/>
            <person name="Butler J."/>
            <person name="Chin C."/>
            <person name="Gnerre S."/>
            <person name="Grabherr M."/>
            <person name="Kleber M."/>
            <person name="Mauceli E."/>
            <person name="MacCallum I."/>
        </authorList>
    </citation>
    <scope>NUCLEOTIDE SEQUENCE [LARGE SCALE GENOMIC DNA]</scope>
    <source>
        <strain evidence="4">Tucson 14024-0371.13</strain>
    </source>
</reference>
<evidence type="ECO:0000256" key="1">
    <source>
        <dbReference type="SAM" id="MobiDB-lite"/>
    </source>
</evidence>
<dbReference type="Proteomes" id="UP000007801">
    <property type="component" value="Unassembled WGS sequence"/>
</dbReference>
<feature type="chain" id="PRO_5002790962" description="DUF4794 domain-containing protein" evidence="2">
    <location>
        <begin position="24"/>
        <end position="374"/>
    </location>
</feature>
<dbReference type="OMA" id="PQTNCNG"/>
<feature type="compositionally biased region" description="Pro residues" evidence="1">
    <location>
        <begin position="304"/>
        <end position="323"/>
    </location>
</feature>
<dbReference type="InParanoid" id="B3MMP7"/>
<evidence type="ECO:0000313" key="4">
    <source>
        <dbReference type="Proteomes" id="UP000007801"/>
    </source>
</evidence>
<protein>
    <recommendedName>
        <fullName evidence="5">DUF4794 domain-containing protein</fullName>
    </recommendedName>
</protein>
<dbReference type="PhylomeDB" id="B3MMP7"/>
<dbReference type="KEGG" id="dan:6497120"/>
<dbReference type="GO" id="GO:0007305">
    <property type="term" value="P:vitelline membrane formation involved in chorion-containing eggshell formation"/>
    <property type="evidence" value="ECO:0007669"/>
    <property type="project" value="EnsemblMetazoa"/>
</dbReference>
<organism evidence="3 4">
    <name type="scientific">Drosophila ananassae</name>
    <name type="common">Fruit fly</name>
    <dbReference type="NCBI Taxonomy" id="7217"/>
    <lineage>
        <taxon>Eukaryota</taxon>
        <taxon>Metazoa</taxon>
        <taxon>Ecdysozoa</taxon>
        <taxon>Arthropoda</taxon>
        <taxon>Hexapoda</taxon>
        <taxon>Insecta</taxon>
        <taxon>Pterygota</taxon>
        <taxon>Neoptera</taxon>
        <taxon>Endopterygota</taxon>
        <taxon>Diptera</taxon>
        <taxon>Brachycera</taxon>
        <taxon>Muscomorpha</taxon>
        <taxon>Ephydroidea</taxon>
        <taxon>Drosophilidae</taxon>
        <taxon>Drosophila</taxon>
        <taxon>Sophophora</taxon>
    </lineage>
</organism>
<gene>
    <name evidence="3" type="primary">Dana\GF14292</name>
    <name evidence="3" type="synonym">dana_GLEANR_15054</name>
    <name evidence="3" type="ORF">GF14292</name>
</gene>
<dbReference type="EMBL" id="CH902620">
    <property type="protein sequence ID" value="EDV31938.1"/>
    <property type="molecule type" value="Genomic_DNA"/>
</dbReference>
<dbReference type="STRING" id="7217.B3MMP7"/>
<feature type="signal peptide" evidence="2">
    <location>
        <begin position="1"/>
        <end position="23"/>
    </location>
</feature>
<dbReference type="FunCoup" id="B3MMP7">
    <property type="interactions" value="31"/>
</dbReference>
<dbReference type="GeneID" id="6497120"/>
<dbReference type="eggNOG" id="ENOG502QPQC">
    <property type="taxonomic scope" value="Eukaryota"/>
</dbReference>
<sequence>MIDFRTGPIALAVLAVCLGLSKSDQDVPVSNRIAMPSPGDPLYYMNADAGLSVGPTVALKRTNRSLLKWWDDLFLRNNCCNNNNNVVYPPAPVVPPLINNNCNNGLQLQDLDPFKQMKLFKKLPDLFTPQSPCGQTCGGCGQLPQPQPNYVAPLTPAYGGEGYAPVPKEEYVQPSPNYGPGDGDAGYVAPPATDTYVAPVAPAPAPAVVTYEAPVPAYEAPAPAYEVPVAPPAAYEAPAPPAVEYVAPPPPVPAPVADVYAQPAPAAAPQLPPIVYQPIIYVSTPLVSKSQVQADENQAYGTQPAPPAPVYEAPAPAPSPPAPCGGYAPPTPNYGTPSCQAPIRLSLIDQPFRVAPELFEEYNYRLALAAQNLI</sequence>
<evidence type="ECO:0000313" key="3">
    <source>
        <dbReference type="EMBL" id="EDV31938.1"/>
    </source>
</evidence>
<keyword evidence="4" id="KW-1185">Reference proteome</keyword>
<evidence type="ECO:0008006" key="5">
    <source>
        <dbReference type="Google" id="ProtNLM"/>
    </source>
</evidence>
<evidence type="ECO:0000256" key="2">
    <source>
        <dbReference type="SAM" id="SignalP"/>
    </source>
</evidence>
<keyword evidence="2" id="KW-0732">Signal</keyword>
<dbReference type="OrthoDB" id="8070235at2759"/>
<name>B3MMP7_DROAN</name>
<dbReference type="GO" id="GO:0042600">
    <property type="term" value="C:egg chorion"/>
    <property type="evidence" value="ECO:0007669"/>
    <property type="project" value="EnsemblMetazoa"/>
</dbReference>
<dbReference type="HOGENOM" id="CLU_726215_0_0_1"/>
<proteinExistence type="predicted"/>
<feature type="region of interest" description="Disordered" evidence="1">
    <location>
        <begin position="293"/>
        <end position="329"/>
    </location>
</feature>
<dbReference type="AlphaFoldDB" id="B3MMP7"/>
<dbReference type="GO" id="GO:0060388">
    <property type="term" value="C:vitelline envelope"/>
    <property type="evidence" value="ECO:0007669"/>
    <property type="project" value="EnsemblMetazoa"/>
</dbReference>
<accession>B3MMP7</accession>